<evidence type="ECO:0000256" key="1">
    <source>
        <dbReference type="SAM" id="SignalP"/>
    </source>
</evidence>
<dbReference type="InterPro" id="IPR019853">
    <property type="entry name" value="GldB-like"/>
</dbReference>
<dbReference type="Pfam" id="PF25594">
    <property type="entry name" value="GldB_lipo"/>
    <property type="match status" value="1"/>
</dbReference>
<feature type="chain" id="PRO_5045620841" description="SbsA Ig-like domain-containing protein" evidence="1">
    <location>
        <begin position="20"/>
        <end position="431"/>
    </location>
</feature>
<dbReference type="RefSeq" id="WP_283422084.1">
    <property type="nucleotide sequence ID" value="NZ_FXTZ01000005.1"/>
</dbReference>
<feature type="signal peptide" evidence="1">
    <location>
        <begin position="1"/>
        <end position="19"/>
    </location>
</feature>
<dbReference type="EMBL" id="FXTZ01000005">
    <property type="protein sequence ID" value="SMP20205.1"/>
    <property type="molecule type" value="Genomic_DNA"/>
</dbReference>
<accession>A0ABY1NX09</accession>
<gene>
    <name evidence="2" type="ORF">SAMN06264346_105214</name>
</gene>
<proteinExistence type="predicted"/>
<evidence type="ECO:0008006" key="4">
    <source>
        <dbReference type="Google" id="ProtNLM"/>
    </source>
</evidence>
<dbReference type="Proteomes" id="UP001157960">
    <property type="component" value="Unassembled WGS sequence"/>
</dbReference>
<name>A0ABY1NX09_9FLAO</name>
<protein>
    <recommendedName>
        <fullName evidence="4">SbsA Ig-like domain-containing protein</fullName>
    </recommendedName>
</protein>
<organism evidence="2 3">
    <name type="scientific">Chryseobacterium profundimaris</name>
    <dbReference type="NCBI Taxonomy" id="1387275"/>
    <lineage>
        <taxon>Bacteria</taxon>
        <taxon>Pseudomonadati</taxon>
        <taxon>Bacteroidota</taxon>
        <taxon>Flavobacteriia</taxon>
        <taxon>Flavobacteriales</taxon>
        <taxon>Weeksellaceae</taxon>
        <taxon>Chryseobacterium group</taxon>
        <taxon>Chryseobacterium</taxon>
    </lineage>
</organism>
<reference evidence="2 3" key="1">
    <citation type="submission" date="2017-05" db="EMBL/GenBank/DDBJ databases">
        <authorList>
            <person name="Varghese N."/>
            <person name="Submissions S."/>
        </authorList>
    </citation>
    <scope>NUCLEOTIDE SEQUENCE [LARGE SCALE GENOMIC DNA]</scope>
    <source>
        <strain evidence="2 3">DSM 28214</strain>
    </source>
</reference>
<sequence>MKYIYLLALTFCFPLLSLAQQQNLRIVYTDDIGRFWQAYDSVATTSDTTKQVEFIQRLYVDKGTPGLKAFMKARDYNAKLWVTLIHKYPKFWKSIRRNTLNIKNQVPAITKSLDNFKKLYPEIRPAKMYFTIGGLRSGGTTTDDMVLIGTEIAAADQATDASELNDWLKNVFKNQRSSNIVTLNVHEYVHTQQKAGEGQLLLAQTIMEGSADFIAELVTHKKNNNAYMIYGREHQQELKDKFLVEMFTTATGNWLYNGANNPHPDLGYFLGYVICQNYYLHHTDKRQAIKKIIELDYTNEQQVTDFLRESGFYTEPINRQALLNKFEKLQPQVVSLTPNINNQKDVSASLTEVVVNFSEPMGEGYSFNLGEGGKEHFPLSGVEGFTNDCKSFKLKLNLKSGHSYDFVITDRSFRSKTGYPLKPYTVHFEVK</sequence>
<keyword evidence="3" id="KW-1185">Reference proteome</keyword>
<comment type="caution">
    <text evidence="2">The sequence shown here is derived from an EMBL/GenBank/DDBJ whole genome shotgun (WGS) entry which is preliminary data.</text>
</comment>
<keyword evidence="1" id="KW-0732">Signal</keyword>
<evidence type="ECO:0000313" key="2">
    <source>
        <dbReference type="EMBL" id="SMP20205.1"/>
    </source>
</evidence>
<evidence type="ECO:0000313" key="3">
    <source>
        <dbReference type="Proteomes" id="UP001157960"/>
    </source>
</evidence>